<dbReference type="Proteomes" id="UP000078162">
    <property type="component" value="Chromosome"/>
</dbReference>
<dbReference type="KEGG" id="csaz:Cs308_0543"/>
<dbReference type="InterPro" id="IPR004394">
    <property type="entry name" value="Iojap/RsfS/C7orf30"/>
</dbReference>
<comment type="subunit">
    <text evidence="2">Interacts with ribosomal protein uL14 (rplN).</text>
</comment>
<dbReference type="GO" id="GO:0043023">
    <property type="term" value="F:ribosomal large subunit binding"/>
    <property type="evidence" value="ECO:0007669"/>
    <property type="project" value="TreeGrafter"/>
</dbReference>
<keyword evidence="2" id="KW-0810">Translation regulation</keyword>
<protein>
    <recommendedName>
        <fullName evidence="2">Ribosomal silencing factor RsfS</fullName>
    </recommendedName>
</protein>
<dbReference type="NCBIfam" id="TIGR00090">
    <property type="entry name" value="rsfS_iojap_ybeB"/>
    <property type="match status" value="1"/>
</dbReference>
<dbReference type="GO" id="GO:0005737">
    <property type="term" value="C:cytoplasm"/>
    <property type="evidence" value="ECO:0007669"/>
    <property type="project" value="UniProtKB-SubCell"/>
</dbReference>
<dbReference type="GO" id="GO:0017148">
    <property type="term" value="P:negative regulation of translation"/>
    <property type="evidence" value="ECO:0007669"/>
    <property type="project" value="UniProtKB-UniRule"/>
</dbReference>
<keyword evidence="2" id="KW-0678">Repressor</keyword>
<dbReference type="Pfam" id="PF02410">
    <property type="entry name" value="RsfS"/>
    <property type="match status" value="1"/>
</dbReference>
<name>A0A1A9HX82_9CHLA</name>
<dbReference type="OrthoDB" id="9793681at2"/>
<evidence type="ECO:0000313" key="3">
    <source>
        <dbReference type="EMBL" id="ANH78713.1"/>
    </source>
</evidence>
<dbReference type="RefSeq" id="WP_066482236.1">
    <property type="nucleotide sequence ID" value="NZ_CP014639.1"/>
</dbReference>
<evidence type="ECO:0000256" key="2">
    <source>
        <dbReference type="HAMAP-Rule" id="MF_01477"/>
    </source>
</evidence>
<comment type="similarity">
    <text evidence="1 2">Belongs to the Iojap/RsfS family.</text>
</comment>
<dbReference type="AlphaFoldDB" id="A0A1A9HX82"/>
<dbReference type="HAMAP" id="MF_01477">
    <property type="entry name" value="Iojap_RsfS"/>
    <property type="match status" value="1"/>
</dbReference>
<keyword evidence="4" id="KW-1185">Reference proteome</keyword>
<dbReference type="EMBL" id="CP014639">
    <property type="protein sequence ID" value="ANH78713.1"/>
    <property type="molecule type" value="Genomic_DNA"/>
</dbReference>
<dbReference type="SUPFAM" id="SSF81301">
    <property type="entry name" value="Nucleotidyltransferase"/>
    <property type="match status" value="1"/>
</dbReference>
<sequence length="119" mass="13442">MELFCFNLLKVIIKAIDKKKGKNAIVLDVRAISGLTDYFVFAEGNVAAHVKALAETIIQELKEQSLSPLHVEGLIHSDWVVIDYGFIIIHIFISTVREKYRLEELWKDGSTIISKLLAS</sequence>
<organism evidence="3 4">
    <name type="scientific">Candidatus Chlamydia sanziniae</name>
    <dbReference type="NCBI Taxonomy" id="1806891"/>
    <lineage>
        <taxon>Bacteria</taxon>
        <taxon>Pseudomonadati</taxon>
        <taxon>Chlamydiota</taxon>
        <taxon>Chlamydiia</taxon>
        <taxon>Chlamydiales</taxon>
        <taxon>Chlamydiaceae</taxon>
        <taxon>Chlamydia/Chlamydophila group</taxon>
        <taxon>Chlamydia</taxon>
    </lineage>
</organism>
<dbReference type="InterPro" id="IPR043519">
    <property type="entry name" value="NT_sf"/>
</dbReference>
<reference evidence="4" key="1">
    <citation type="submission" date="2016-03" db="EMBL/GenBank/DDBJ databases">
        <title>Culture-independent genomics supports pathogen discovery for uncultivable bacteria within the genus Chlamydia.</title>
        <authorList>
            <person name="Taylor-Brown A."/>
            <person name="Bachmann N.L."/>
            <person name="Borel N."/>
            <person name="Polkinghorne A."/>
        </authorList>
    </citation>
    <scope>NUCLEOTIDE SEQUENCE [LARGE SCALE GENOMIC DNA]</scope>
    <source>
        <strain evidence="4">2742-308</strain>
    </source>
</reference>
<gene>
    <name evidence="2" type="primary">rsfS</name>
    <name evidence="3" type="ORF">Cs308_0543</name>
</gene>
<dbReference type="PATRIC" id="fig|1806891.3.peg.535"/>
<dbReference type="STRING" id="1806891.Cs308_0543"/>
<dbReference type="PANTHER" id="PTHR21043">
    <property type="entry name" value="IOJAP SUPERFAMILY ORTHOLOG"/>
    <property type="match status" value="1"/>
</dbReference>
<comment type="function">
    <text evidence="2">Functions as a ribosomal silencing factor. Interacts with ribosomal protein uL14 (rplN), blocking formation of intersubunit bridge B8. Prevents association of the 30S and 50S ribosomal subunits and the formation of functional ribosomes, thus repressing translation.</text>
</comment>
<evidence type="ECO:0000256" key="1">
    <source>
        <dbReference type="ARBA" id="ARBA00010574"/>
    </source>
</evidence>
<evidence type="ECO:0000313" key="4">
    <source>
        <dbReference type="Proteomes" id="UP000078162"/>
    </source>
</evidence>
<dbReference type="GO" id="GO:0090071">
    <property type="term" value="P:negative regulation of ribosome biogenesis"/>
    <property type="evidence" value="ECO:0007669"/>
    <property type="project" value="UniProtKB-UniRule"/>
</dbReference>
<dbReference type="PANTHER" id="PTHR21043:SF0">
    <property type="entry name" value="MITOCHONDRIAL ASSEMBLY OF RIBOSOMAL LARGE SUBUNIT PROTEIN 1"/>
    <property type="match status" value="1"/>
</dbReference>
<proteinExistence type="inferred from homology"/>
<accession>A0A1A9HX82</accession>
<dbReference type="Gene3D" id="3.30.460.10">
    <property type="entry name" value="Beta Polymerase, domain 2"/>
    <property type="match status" value="1"/>
</dbReference>
<comment type="subcellular location">
    <subcellularLocation>
        <location evidence="2">Cytoplasm</location>
    </subcellularLocation>
</comment>
<dbReference type="GO" id="GO:0042256">
    <property type="term" value="P:cytosolic ribosome assembly"/>
    <property type="evidence" value="ECO:0007669"/>
    <property type="project" value="UniProtKB-UniRule"/>
</dbReference>
<keyword evidence="2" id="KW-0963">Cytoplasm</keyword>